<evidence type="ECO:0000259" key="1">
    <source>
        <dbReference type="Pfam" id="PF01402"/>
    </source>
</evidence>
<evidence type="ECO:0000313" key="2">
    <source>
        <dbReference type="EMBL" id="TXF09892.1"/>
    </source>
</evidence>
<feature type="domain" description="Ribbon-helix-helix protein CopG" evidence="1">
    <location>
        <begin position="1"/>
        <end position="41"/>
    </location>
</feature>
<organism evidence="2 3">
    <name type="scientific">Pelomicrobium methylotrophicum</name>
    <dbReference type="NCBI Taxonomy" id="2602750"/>
    <lineage>
        <taxon>Bacteria</taxon>
        <taxon>Pseudomonadati</taxon>
        <taxon>Pseudomonadota</taxon>
        <taxon>Hydrogenophilia</taxon>
        <taxon>Hydrogenophilia incertae sedis</taxon>
        <taxon>Pelomicrobium</taxon>
    </lineage>
</organism>
<accession>A0A5C7EST3</accession>
<dbReference type="SUPFAM" id="SSF47598">
    <property type="entry name" value="Ribbon-helix-helix"/>
    <property type="match status" value="1"/>
</dbReference>
<dbReference type="AlphaFoldDB" id="A0A5C7EST3"/>
<dbReference type="RefSeq" id="WP_147801276.1">
    <property type="nucleotide sequence ID" value="NZ_VPFL01000045.1"/>
</dbReference>
<name>A0A5C7EST3_9PROT</name>
<sequence length="80" mass="9402">MRTTLDLDDKLMRSVKRHAAETGQTVTRVIESALREALARERERRKRSFKLEWVTVRGRLVPGVDLTDRDSLYERMEGRS</sequence>
<dbReference type="EMBL" id="VPFL01000045">
    <property type="protein sequence ID" value="TXF09892.1"/>
    <property type="molecule type" value="Genomic_DNA"/>
</dbReference>
<dbReference type="InterPro" id="IPR002145">
    <property type="entry name" value="CopG"/>
</dbReference>
<dbReference type="OrthoDB" id="8550172at2"/>
<dbReference type="Proteomes" id="UP000321201">
    <property type="component" value="Unassembled WGS sequence"/>
</dbReference>
<dbReference type="Pfam" id="PF01402">
    <property type="entry name" value="RHH_1"/>
    <property type="match status" value="1"/>
</dbReference>
<reference evidence="2 3" key="1">
    <citation type="submission" date="2019-08" db="EMBL/GenBank/DDBJ databases">
        <title>Pelomicrobium methylotrophicum gen. nov., sp. nov. a moderately thermophilic, facultatively anaerobic, lithoautotrophic and methylotrophic bacterium isolated from a terrestrial mud volcano.</title>
        <authorList>
            <person name="Slobodkina G.B."/>
            <person name="Merkel A.Y."/>
            <person name="Slobodkin A.I."/>
        </authorList>
    </citation>
    <scope>NUCLEOTIDE SEQUENCE [LARGE SCALE GENOMIC DNA]</scope>
    <source>
        <strain evidence="2 3">SM250</strain>
    </source>
</reference>
<protein>
    <submittedName>
        <fullName evidence="2">Ribbon-helix-helix protein, CopG family</fullName>
    </submittedName>
</protein>
<dbReference type="GO" id="GO:0006355">
    <property type="term" value="P:regulation of DNA-templated transcription"/>
    <property type="evidence" value="ECO:0007669"/>
    <property type="project" value="InterPro"/>
</dbReference>
<dbReference type="InterPro" id="IPR010985">
    <property type="entry name" value="Ribbon_hlx_hlx"/>
</dbReference>
<dbReference type="InParanoid" id="A0A5C7EST3"/>
<evidence type="ECO:0000313" key="3">
    <source>
        <dbReference type="Proteomes" id="UP000321201"/>
    </source>
</evidence>
<gene>
    <name evidence="2" type="ORF">FR698_16455</name>
</gene>
<comment type="caution">
    <text evidence="2">The sequence shown here is derived from an EMBL/GenBank/DDBJ whole genome shotgun (WGS) entry which is preliminary data.</text>
</comment>
<proteinExistence type="predicted"/>
<keyword evidence="3" id="KW-1185">Reference proteome</keyword>